<keyword evidence="2" id="KW-1185">Reference proteome</keyword>
<dbReference type="EMBL" id="VLKK01000022">
    <property type="protein sequence ID" value="TWH90263.1"/>
    <property type="molecule type" value="Genomic_DNA"/>
</dbReference>
<comment type="caution">
    <text evidence="1">The sequence shown here is derived from an EMBL/GenBank/DDBJ whole genome shotgun (WGS) entry which is preliminary data.</text>
</comment>
<accession>A0A562K4V8</accession>
<proteinExistence type="predicted"/>
<dbReference type="Proteomes" id="UP000316624">
    <property type="component" value="Unassembled WGS sequence"/>
</dbReference>
<sequence length="108" mass="11894">MVKNLMRLGLSVPVGLHEDMRKLSFKRTAATNNVVTLTDVYAEGVTKLVARIEAGERFVYPVQPRGSVKKISLRMPEEIADLIAKHATESSQSAIVVKGAQCLLQEDE</sequence>
<gene>
    <name evidence="1" type="ORF">IQ35_03546</name>
</gene>
<evidence type="ECO:0000313" key="2">
    <source>
        <dbReference type="Proteomes" id="UP000316624"/>
    </source>
</evidence>
<dbReference type="AlphaFoldDB" id="A0A562K4V8"/>
<name>A0A562K4V8_SPHWJ</name>
<reference evidence="1 2" key="1">
    <citation type="journal article" date="2015" name="Stand. Genomic Sci.">
        <title>Genomic Encyclopedia of Bacterial and Archaeal Type Strains, Phase III: the genomes of soil and plant-associated and newly described type strains.</title>
        <authorList>
            <person name="Whitman W.B."/>
            <person name="Woyke T."/>
            <person name="Klenk H.P."/>
            <person name="Zhou Y."/>
            <person name="Lilburn T.G."/>
            <person name="Beck B.J."/>
            <person name="De Vos P."/>
            <person name="Vandamme P."/>
            <person name="Eisen J.A."/>
            <person name="Garrity G."/>
            <person name="Hugenholtz P."/>
            <person name="Kyrpides N.C."/>
        </authorList>
    </citation>
    <scope>NUCLEOTIDE SEQUENCE [LARGE SCALE GENOMIC DNA]</scope>
    <source>
        <strain evidence="1 2">CGMCC 1.7748</strain>
    </source>
</reference>
<organism evidence="1 2">
    <name type="scientific">Sphingobium wenxiniae (strain DSM 21828 / CGMCC 1.7748 / JZ-1)</name>
    <dbReference type="NCBI Taxonomy" id="595605"/>
    <lineage>
        <taxon>Bacteria</taxon>
        <taxon>Pseudomonadati</taxon>
        <taxon>Pseudomonadota</taxon>
        <taxon>Alphaproteobacteria</taxon>
        <taxon>Sphingomonadales</taxon>
        <taxon>Sphingomonadaceae</taxon>
        <taxon>Sphingobium</taxon>
    </lineage>
</organism>
<dbReference type="RefSeq" id="WP_088185040.1">
    <property type="nucleotide sequence ID" value="NZ_JACIIY010000024.1"/>
</dbReference>
<protein>
    <submittedName>
        <fullName evidence="1">Uncharacterized protein</fullName>
    </submittedName>
</protein>
<evidence type="ECO:0000313" key="1">
    <source>
        <dbReference type="EMBL" id="TWH90263.1"/>
    </source>
</evidence>